<feature type="region of interest" description="Disordered" evidence="7">
    <location>
        <begin position="1916"/>
        <end position="1952"/>
    </location>
</feature>
<evidence type="ECO:0000256" key="4">
    <source>
        <dbReference type="ARBA" id="ARBA00022737"/>
    </source>
</evidence>
<feature type="compositionally biased region" description="Polar residues" evidence="7">
    <location>
        <begin position="860"/>
        <end position="882"/>
    </location>
</feature>
<dbReference type="SMART" id="SM00636">
    <property type="entry name" value="Glyco_18"/>
    <property type="match status" value="1"/>
</dbReference>
<dbReference type="InterPro" id="IPR036508">
    <property type="entry name" value="Chitin-bd_dom_sf"/>
</dbReference>
<feature type="region of interest" description="Disordered" evidence="7">
    <location>
        <begin position="1966"/>
        <end position="1995"/>
    </location>
</feature>
<evidence type="ECO:0000256" key="7">
    <source>
        <dbReference type="SAM" id="MobiDB-lite"/>
    </source>
</evidence>
<proteinExistence type="inferred from homology"/>
<evidence type="ECO:0000256" key="6">
    <source>
        <dbReference type="ARBA" id="ARBA00023180"/>
    </source>
</evidence>
<dbReference type="SUPFAM" id="SSF54556">
    <property type="entry name" value="Chitinase insertion domain"/>
    <property type="match status" value="1"/>
</dbReference>
<accession>A0AA39FIW2</accession>
<feature type="compositionally biased region" description="Basic and acidic residues" evidence="7">
    <location>
        <begin position="776"/>
        <end position="817"/>
    </location>
</feature>
<dbReference type="Pfam" id="PF00704">
    <property type="entry name" value="Glyco_hydro_18"/>
    <property type="match status" value="1"/>
</dbReference>
<feature type="compositionally biased region" description="Basic and acidic residues" evidence="7">
    <location>
        <begin position="625"/>
        <end position="665"/>
    </location>
</feature>
<keyword evidence="5" id="KW-1015">Disulfide bond</keyword>
<evidence type="ECO:0000259" key="9">
    <source>
        <dbReference type="PROSITE" id="PS50940"/>
    </source>
</evidence>
<feature type="region of interest" description="Disordered" evidence="7">
    <location>
        <begin position="597"/>
        <end position="941"/>
    </location>
</feature>
<evidence type="ECO:0000256" key="3">
    <source>
        <dbReference type="ARBA" id="ARBA00022729"/>
    </source>
</evidence>
<keyword evidence="3 8" id="KW-0732">Signal</keyword>
<reference evidence="10" key="2">
    <citation type="submission" date="2023-03" db="EMBL/GenBank/DDBJ databases">
        <authorList>
            <person name="Inwood S.N."/>
            <person name="Skelly J.G."/>
            <person name="Guhlin J."/>
            <person name="Harrop T.W.R."/>
            <person name="Goldson S.G."/>
            <person name="Dearden P.K."/>
        </authorList>
    </citation>
    <scope>NUCLEOTIDE SEQUENCE</scope>
    <source>
        <strain evidence="10">Irish</strain>
        <tissue evidence="10">Whole body</tissue>
    </source>
</reference>
<feature type="chain" id="PRO_5041425280" description="Chitin-binding type-2 domain-containing protein" evidence="8">
    <location>
        <begin position="19"/>
        <end position="2076"/>
    </location>
</feature>
<evidence type="ECO:0000313" key="10">
    <source>
        <dbReference type="EMBL" id="KAK0170251.1"/>
    </source>
</evidence>
<dbReference type="GO" id="GO:0008061">
    <property type="term" value="F:chitin binding"/>
    <property type="evidence" value="ECO:0007669"/>
    <property type="project" value="UniProtKB-KW"/>
</dbReference>
<comment type="similarity">
    <text evidence="1">Belongs to the glycosyl hydrolase 18 family. Chitinase class II subfamily.</text>
</comment>
<feature type="compositionally biased region" description="Basic and acidic residues" evidence="7">
    <location>
        <begin position="728"/>
        <end position="738"/>
    </location>
</feature>
<evidence type="ECO:0000256" key="2">
    <source>
        <dbReference type="ARBA" id="ARBA00022669"/>
    </source>
</evidence>
<dbReference type="PANTHER" id="PTHR23301:SF0">
    <property type="entry name" value="CHITIN-BINDING TYPE-2 DOMAIN-CONTAINING PROTEIN-RELATED"/>
    <property type="match status" value="1"/>
</dbReference>
<evidence type="ECO:0000256" key="1">
    <source>
        <dbReference type="ARBA" id="ARBA00009121"/>
    </source>
</evidence>
<evidence type="ECO:0000256" key="5">
    <source>
        <dbReference type="ARBA" id="ARBA00023157"/>
    </source>
</evidence>
<dbReference type="SUPFAM" id="SSF57625">
    <property type="entry name" value="Invertebrate chitin-binding proteins"/>
    <property type="match status" value="3"/>
</dbReference>
<name>A0AA39FIW2_9HYME</name>
<dbReference type="Proteomes" id="UP001168990">
    <property type="component" value="Unassembled WGS sequence"/>
</dbReference>
<feature type="compositionally biased region" description="Gly residues" evidence="7">
    <location>
        <begin position="818"/>
        <end position="828"/>
    </location>
</feature>
<keyword evidence="2" id="KW-0147">Chitin-binding</keyword>
<feature type="compositionally biased region" description="Basic and acidic residues" evidence="7">
    <location>
        <begin position="696"/>
        <end position="722"/>
    </location>
</feature>
<feature type="compositionally biased region" description="Gly residues" evidence="7">
    <location>
        <begin position="684"/>
        <end position="695"/>
    </location>
</feature>
<dbReference type="GO" id="GO:0005975">
    <property type="term" value="P:carbohydrate metabolic process"/>
    <property type="evidence" value="ECO:0007669"/>
    <property type="project" value="InterPro"/>
</dbReference>
<dbReference type="EMBL" id="JAQQBS010000004">
    <property type="protein sequence ID" value="KAK0170251.1"/>
    <property type="molecule type" value="Genomic_DNA"/>
</dbReference>
<feature type="compositionally biased region" description="Low complexity" evidence="7">
    <location>
        <begin position="1966"/>
        <end position="1978"/>
    </location>
</feature>
<dbReference type="InterPro" id="IPR029070">
    <property type="entry name" value="Chitinase_insertion_sf"/>
</dbReference>
<dbReference type="SUPFAM" id="SSF51445">
    <property type="entry name" value="(Trans)glycosidases"/>
    <property type="match status" value="1"/>
</dbReference>
<dbReference type="Gene3D" id="3.10.50.10">
    <property type="match status" value="1"/>
</dbReference>
<keyword evidence="4" id="KW-0677">Repeat</keyword>
<feature type="domain" description="Chitin-binding type-2" evidence="9">
    <location>
        <begin position="475"/>
        <end position="535"/>
    </location>
</feature>
<dbReference type="InterPro" id="IPR011583">
    <property type="entry name" value="Chitinase_II/V-like_cat"/>
</dbReference>
<dbReference type="InterPro" id="IPR001223">
    <property type="entry name" value="Glyco_hydro18_cat"/>
</dbReference>
<dbReference type="Gene3D" id="2.170.140.10">
    <property type="entry name" value="Chitin binding domain"/>
    <property type="match status" value="3"/>
</dbReference>
<protein>
    <recommendedName>
        <fullName evidence="9">Chitin-binding type-2 domain-containing protein</fullName>
    </recommendedName>
</protein>
<dbReference type="InterPro" id="IPR017853">
    <property type="entry name" value="GH"/>
</dbReference>
<dbReference type="PROSITE" id="PS50940">
    <property type="entry name" value="CHIT_BIND_II"/>
    <property type="match status" value="3"/>
</dbReference>
<dbReference type="SMART" id="SM00494">
    <property type="entry name" value="ChtBD2"/>
    <property type="match status" value="3"/>
</dbReference>
<feature type="domain" description="Chitin-binding type-2" evidence="9">
    <location>
        <begin position="2010"/>
        <end position="2071"/>
    </location>
</feature>
<feature type="compositionally biased region" description="Low complexity" evidence="7">
    <location>
        <begin position="890"/>
        <end position="905"/>
    </location>
</feature>
<feature type="compositionally biased region" description="Low complexity" evidence="7">
    <location>
        <begin position="914"/>
        <end position="928"/>
    </location>
</feature>
<feature type="compositionally biased region" description="Low complexity" evidence="7">
    <location>
        <begin position="1916"/>
        <end position="1933"/>
    </location>
</feature>
<dbReference type="InterPro" id="IPR002557">
    <property type="entry name" value="Chitin-bd_dom"/>
</dbReference>
<evidence type="ECO:0000313" key="11">
    <source>
        <dbReference type="Proteomes" id="UP001168990"/>
    </source>
</evidence>
<reference evidence="10" key="1">
    <citation type="journal article" date="2023" name="bioRxiv">
        <title>Scaffold-level genome assemblies of two parasitoid biocontrol wasps reveal the parthenogenesis mechanism and an associated novel virus.</title>
        <authorList>
            <person name="Inwood S."/>
            <person name="Skelly J."/>
            <person name="Guhlin J."/>
            <person name="Harrop T."/>
            <person name="Goldson S."/>
            <person name="Dearden P."/>
        </authorList>
    </citation>
    <scope>NUCLEOTIDE SEQUENCE</scope>
    <source>
        <strain evidence="10">Irish</strain>
        <tissue evidence="10">Whole body</tissue>
    </source>
</reference>
<comment type="caution">
    <text evidence="10">The sequence shown here is derived from an EMBL/GenBank/DDBJ whole genome shotgun (WGS) entry which is preliminary data.</text>
</comment>
<sequence>MGRLIILTLFGLLALGYSAKCPKRKISPGREIICYTSTFDIELLEDTICKCTTLIHQGHDIQDLTTIGLDNLRKSLKEINPVLQFVVSISDARGILKTSANSRQDAVARIVNIFNEVDGVELNVTAGTKERLVHFVQGLKDEMTRKSMKKRIIVQLPTKAEELAKQFNIKGLSKFVDLFTIPTHYLMDNNDKYKTFHPSRLMGLFDLLNTDSLVDLVHGLGAAKRKILISLPASGYKFTLKIKDKNTAGDNTEEEIPGIINRRELCDFISKGEWTIERDEDLTAPYAFQNNTWIAFEDKISAGIKGKYVLLRDLAGVSISDVENDAMTDCGKSLIDHIYHSFTDNKRKSREAVLSALQDDIYNTEKSYPNNLKSSDFRISRVVDIDGKIHSIRENTQTEFSCNRQGYFVHPKSCNRFYRCVKFNQEIENYSVFEFDCPAGLAFDEQTEVCVWPGSLPEGSPCPGSPEIAPTTARRFRCPGNGYYADPQNCRWFFACIDLGEHKMMAYEFQCPYGLVFDERKLVCEWPWLVPECAGKNYEHNGGAGGQGGYGGHGGDGGYGGHEGNGGYDGNGGDGGYGGHGGDGGYGGNGDDGGYGGYDKSNKGGHGGYDDESSHGGNDNSGHGGYDDGSQKSHDESGHDGYDNESHSHGEHDGYDESNKGDHGGGSKGGHGGYDDGSSNDGHNGYGESGQGGHSGYDESKKGEHDGGSSHGDPEVTKHPNYDDESSHDDHGGHEQSGHDGQIGQGGYDESHDGTNNGEGYPQGGPGGFDESNNSGHDHKSSNDGHETLEHNGGDEGYDKSHDEKSSHGGPNGREDSGQGGYDGGVTTGAGYDEHGGYGDKNQGGYDDSTNKNGHPDLGDTSQIGGHNEQGINGQVTQSNYGKQDGLGGYATSSYTTSSGHSTISHDGYSPSNGGQYTTTSGGYTKKYPGPPTIIIGSDGTGNQYTTAGQTYSNAGQTTGQQYYTGGNINGGFTSSIGSGQTGFNGKTTNSGYSTASIYRGDGATPSGFIKGVTNPSFGPAQTSSGTSGTNINVGNQGGTFTSAVTQPGYIQSQPGTSGYVVTNGVKTIYDGTAVPQTSLYDTSSSGLGINGQTSSGIISNAPTGTSGIYIGNPGASRDSTVDVGNGYYTNHATGGYASSIAPKGGITFAPTGSTISSGNQYYTNQAGTAFTSGLGVKGNSGAFTPGINLIPNGNNYYDNNQPGFNLNIGTSTTTDFTPATSVTSSGNRYYTNQAGVSTDDNREVPIKSTINDGYKTNEYYDNGGRGTIRYNNGVVTHKYTEDDVRDHRTSFRIPPAAEVTQSNIFTPDPNGVYTKEGFTKTGPTKTGITTAQLGGTGTYIAGVNTGRPIGNTDHIGENAFGTIDKQQNTKTNTQQSDIFTYSYDNTASSQSSNAQVNGNIPTSSQSPLFNIHVYNTPTISPSAPITDSPAIVNTYSYANPTSIQYQENMYQSSKSSSNTASTGLYSNPFFTAQRTYPTVSPTVKSVGYTTAPLDNYRTTVFEAARIPAVVSTVKPILDNGYKSVISSTSIPKPVENVNYNDDYKDEDLTLINSDKTSDDQFLNVGLSFSQSSSTSPPFSTDAPGYFSSQQYPQNLQQQRITPSVNYQQSTNEDEDATGNLGFTIDRINGDFGERINQGGSLSKGSISYQQSNVNIPKQVYQRPSTIAPLQPVGNYRQETSPVKGNAGGGYNYPKPNKEFIKSSTPKISYSTARPIESNVSPANPLINRNEVEKLVTNYNNRGNIKFTARGDFDDMSGDDTYDSEKSSGKIASLNQDYTTSQPRVTTYSGGYKRISTTPRYEVNKLTDVGHVKDNRKVIVKFSDLHPILLGKLGAECTCKADPFTSFKGNKPLLIDSSNGKIDLRNYDESDVYVDLENSRETELLNYKEDSSTYQSTSPRPISHVTPVIAVFNGVKSAKSQSRRPSSSYLPASTPCPSPPSSHYLPSTTSSPLRVSASDIEASASYSSGSVRSRSGKSLDSSNGNKNTLSTIDHMDPDEIGVLEMSAEGEAKCARPGLFRHPKYCNKFYVCHWDEWKKKFTLHIFKCPIHLTFDNRASACNWPSKGPACQDDNILV</sequence>
<feature type="compositionally biased region" description="Polar residues" evidence="7">
    <location>
        <begin position="1979"/>
        <end position="1991"/>
    </location>
</feature>
<dbReference type="Pfam" id="PF01607">
    <property type="entry name" value="CBM_14"/>
    <property type="match status" value="3"/>
</dbReference>
<dbReference type="PANTHER" id="PTHR23301">
    <property type="entry name" value="CHITIN BINDING PERITROPHIN-A"/>
    <property type="match status" value="1"/>
</dbReference>
<feature type="signal peptide" evidence="8">
    <location>
        <begin position="1"/>
        <end position="18"/>
    </location>
</feature>
<dbReference type="GO" id="GO:0005576">
    <property type="term" value="C:extracellular region"/>
    <property type="evidence" value="ECO:0007669"/>
    <property type="project" value="InterPro"/>
</dbReference>
<dbReference type="InterPro" id="IPR051940">
    <property type="entry name" value="Chitin_bind-dev_reg"/>
</dbReference>
<evidence type="ECO:0000256" key="8">
    <source>
        <dbReference type="SAM" id="SignalP"/>
    </source>
</evidence>
<keyword evidence="6" id="KW-0325">Glycoprotein</keyword>
<gene>
    <name evidence="10" type="ORF">PV328_010832</name>
</gene>
<dbReference type="Gene3D" id="3.20.20.80">
    <property type="entry name" value="Glycosidases"/>
    <property type="match status" value="1"/>
</dbReference>
<organism evidence="10 11">
    <name type="scientific">Microctonus aethiopoides</name>
    <dbReference type="NCBI Taxonomy" id="144406"/>
    <lineage>
        <taxon>Eukaryota</taxon>
        <taxon>Metazoa</taxon>
        <taxon>Ecdysozoa</taxon>
        <taxon>Arthropoda</taxon>
        <taxon>Hexapoda</taxon>
        <taxon>Insecta</taxon>
        <taxon>Pterygota</taxon>
        <taxon>Neoptera</taxon>
        <taxon>Endopterygota</taxon>
        <taxon>Hymenoptera</taxon>
        <taxon>Apocrita</taxon>
        <taxon>Ichneumonoidea</taxon>
        <taxon>Braconidae</taxon>
        <taxon>Euphorinae</taxon>
        <taxon>Microctonus</taxon>
    </lineage>
</organism>
<feature type="domain" description="Chitin-binding type-2" evidence="9">
    <location>
        <begin position="399"/>
        <end position="464"/>
    </location>
</feature>
<keyword evidence="11" id="KW-1185">Reference proteome</keyword>